<dbReference type="InterPro" id="IPR000873">
    <property type="entry name" value="AMP-dep_synth/lig_dom"/>
</dbReference>
<dbReference type="InterPro" id="IPR020806">
    <property type="entry name" value="PKS_PP-bd"/>
</dbReference>
<dbReference type="OrthoDB" id="429813at2759"/>
<dbReference type="SMART" id="SM00823">
    <property type="entry name" value="PKS_PP"/>
    <property type="match status" value="1"/>
</dbReference>
<dbReference type="SUPFAM" id="SSF56801">
    <property type="entry name" value="Acetyl-CoA synthetase-like"/>
    <property type="match status" value="1"/>
</dbReference>
<keyword evidence="4" id="KW-0812">Transmembrane</keyword>
<evidence type="ECO:0000256" key="4">
    <source>
        <dbReference type="SAM" id="Phobius"/>
    </source>
</evidence>
<reference evidence="6" key="1">
    <citation type="submission" date="2020-11" db="EMBL/GenBank/DDBJ databases">
        <authorList>
            <consortium name="DOE Joint Genome Institute"/>
            <person name="Ahrendt S."/>
            <person name="Riley R."/>
            <person name="Andreopoulos W."/>
            <person name="Labutti K."/>
            <person name="Pangilinan J."/>
            <person name="Ruiz-Duenas F.J."/>
            <person name="Barrasa J.M."/>
            <person name="Sanchez-Garcia M."/>
            <person name="Camarero S."/>
            <person name="Miyauchi S."/>
            <person name="Serrano A."/>
            <person name="Linde D."/>
            <person name="Babiker R."/>
            <person name="Drula E."/>
            <person name="Ayuso-Fernandez I."/>
            <person name="Pacheco R."/>
            <person name="Padilla G."/>
            <person name="Ferreira P."/>
            <person name="Barriuso J."/>
            <person name="Kellner H."/>
            <person name="Castanera R."/>
            <person name="Alfaro M."/>
            <person name="Ramirez L."/>
            <person name="Pisabarro A.G."/>
            <person name="Kuo A."/>
            <person name="Tritt A."/>
            <person name="Lipzen A."/>
            <person name="He G."/>
            <person name="Yan M."/>
            <person name="Ng V."/>
            <person name="Cullen D."/>
            <person name="Martin F."/>
            <person name="Rosso M.-N."/>
            <person name="Henrissat B."/>
            <person name="Hibbett D."/>
            <person name="Martinez A.T."/>
            <person name="Grigoriev I.V."/>
        </authorList>
    </citation>
    <scope>NUCLEOTIDE SEQUENCE</scope>
    <source>
        <strain evidence="6">CIRM-BRFM 674</strain>
    </source>
</reference>
<evidence type="ECO:0000256" key="1">
    <source>
        <dbReference type="ARBA" id="ARBA00022450"/>
    </source>
</evidence>
<dbReference type="Pfam" id="PF00501">
    <property type="entry name" value="AMP-binding"/>
    <property type="match status" value="1"/>
</dbReference>
<dbReference type="PANTHER" id="PTHR43439:SF2">
    <property type="entry name" value="ENZYME, PUTATIVE (JCVI)-RELATED"/>
    <property type="match status" value="1"/>
</dbReference>
<evidence type="ECO:0000256" key="2">
    <source>
        <dbReference type="ARBA" id="ARBA00022553"/>
    </source>
</evidence>
<dbReference type="InterPro" id="IPR051414">
    <property type="entry name" value="Adenylate-forming_Reductase"/>
</dbReference>
<evidence type="ECO:0000313" key="6">
    <source>
        <dbReference type="EMBL" id="KAF9476888.1"/>
    </source>
</evidence>
<feature type="region of interest" description="Disordered" evidence="3">
    <location>
        <begin position="1"/>
        <end position="25"/>
    </location>
</feature>
<evidence type="ECO:0000259" key="5">
    <source>
        <dbReference type="SMART" id="SM00823"/>
    </source>
</evidence>
<dbReference type="Pfam" id="PF23562">
    <property type="entry name" value="AMP-binding_C_3"/>
    <property type="match status" value="1"/>
</dbReference>
<dbReference type="EMBL" id="MU155278">
    <property type="protein sequence ID" value="KAF9476888.1"/>
    <property type="molecule type" value="Genomic_DNA"/>
</dbReference>
<keyword evidence="4" id="KW-0472">Membrane</keyword>
<keyword evidence="2" id="KW-0597">Phosphoprotein</keyword>
<sequence length="1080" mass="120645">MATKRALPPPTQTQALQSKTFRPPPLDGSLTLPEVYDWHAENTPNHRLFVFCDENQQTRTIFWPEAVKSIYNGAQFLRMKIGEQDSAPIVAILAMADTITYFTMLMAIMRAGYIAFPISPRNSPSAVAHLISSVGVQYILVGNDQSMIDLANESLQSLKENYRHNVTSPPQLFRIPNFEDLFVDTGDDFRTLPAIRKGSDDIIIYLHSSGSTAYPKPIPWTNYRFMQLSLIPFFGERDLTNQVFSLHSMPMYHGMGILQLCWTASCGLVVSAFEPKSPAQIPTPENLFQGAVGTQSDIIFCVPAIIEAWSRNPEYIKWLATRVGVLFGGGPLNKTAGDYMTSQGVSIFILYGSTEGGIMSPILPAQVGYDWDYFRFPDLVKAEMVPYGDNTFEFVMVSNPYCHPSVINTKVDNIDAYATSDLMTPHPTKPGYWRIYGRTDDQIMHNTGEKTNPGPLENMLNQDPHVQSSVMFGRGKFQAGVIIDPKPAFKFDPSNEAELANFRNKIWQTIQKMNKFAPQHSRLFKEMVLVAKPDKPFQYTAKSTARRQAIINQYEDEIEAVYGAVEATTQSNIPLPKEWDIISATNFVRSVISSVLVHEVKDDDDIFQHGCDSLQATWIRNTLTRALRDGFQLDTRKNVDNFVYEYPSISSLAAFLVAHISGNHTDKSSNEAKEQDMLRMVEKYSHNFPAHISRIVSSSARKTVLLTGSTGGLGAFILNSLVADEDIERIYCVNRPPTAGAPGLLDRQRASLVEKELPKELMESKKVILLEGRLEEPQSWALDKSVYDEMQDSITHIIHNAWPVDFNLALTSFEANIMGVRNLINFALSSPLPSPPTLIYTSTIGVFQTPISAGDRLPEVAIEAKVAIGTGYTESKWVSEKILEAASAQTSLKAIVVRVGQIAGGPNGFWSTKEWFPALVQSAKFVSCLPNVQKDVSWIPIQGAAEALVDFMESSESGIAHLVHPRSVPWSKLATAITSELSVPLVPYHEWLSKLEHMAISQERNLQTERDAIAASRLLNFYRNIALKKDGTEHFSEAFGFPALSTEFAEKNSSTLVHLKELNNEEVKSWLTYWRTAGFM</sequence>
<keyword evidence="1" id="KW-0596">Phosphopantetheine</keyword>
<dbReference type="SUPFAM" id="SSF47336">
    <property type="entry name" value="ACP-like"/>
    <property type="match status" value="1"/>
</dbReference>
<proteinExistence type="predicted"/>
<feature type="domain" description="Polyketide synthase-like phosphopantetheine-binding" evidence="5">
    <location>
        <begin position="585"/>
        <end position="660"/>
    </location>
</feature>
<keyword evidence="7" id="KW-1185">Reference proteome</keyword>
<organism evidence="6 7">
    <name type="scientific">Pholiota conissans</name>
    <dbReference type="NCBI Taxonomy" id="109636"/>
    <lineage>
        <taxon>Eukaryota</taxon>
        <taxon>Fungi</taxon>
        <taxon>Dikarya</taxon>
        <taxon>Basidiomycota</taxon>
        <taxon>Agaricomycotina</taxon>
        <taxon>Agaricomycetes</taxon>
        <taxon>Agaricomycetidae</taxon>
        <taxon>Agaricales</taxon>
        <taxon>Agaricineae</taxon>
        <taxon>Strophariaceae</taxon>
        <taxon>Pholiota</taxon>
    </lineage>
</organism>
<dbReference type="Pfam" id="PF07993">
    <property type="entry name" value="NAD_binding_4"/>
    <property type="match status" value="1"/>
</dbReference>
<evidence type="ECO:0000256" key="3">
    <source>
        <dbReference type="SAM" id="MobiDB-lite"/>
    </source>
</evidence>
<gene>
    <name evidence="6" type="ORF">BDN70DRAFT_881810</name>
</gene>
<comment type="caution">
    <text evidence="6">The sequence shown here is derived from an EMBL/GenBank/DDBJ whole genome shotgun (WGS) entry which is preliminary data.</text>
</comment>
<protein>
    <submittedName>
        <fullName evidence="6">Acetyl-CoA synthetase-like protein</fullName>
    </submittedName>
</protein>
<dbReference type="Gene3D" id="1.10.1200.10">
    <property type="entry name" value="ACP-like"/>
    <property type="match status" value="1"/>
</dbReference>
<feature type="transmembrane region" description="Helical" evidence="4">
    <location>
        <begin position="89"/>
        <end position="116"/>
    </location>
</feature>
<keyword evidence="4" id="KW-1133">Transmembrane helix</keyword>
<dbReference type="InterPro" id="IPR036291">
    <property type="entry name" value="NAD(P)-bd_dom_sf"/>
</dbReference>
<dbReference type="SUPFAM" id="SSF51735">
    <property type="entry name" value="NAD(P)-binding Rossmann-fold domains"/>
    <property type="match status" value="1"/>
</dbReference>
<dbReference type="GO" id="GO:0031177">
    <property type="term" value="F:phosphopantetheine binding"/>
    <property type="evidence" value="ECO:0007669"/>
    <property type="project" value="InterPro"/>
</dbReference>
<dbReference type="PANTHER" id="PTHR43439">
    <property type="entry name" value="PHENYLACETATE-COENZYME A LIGASE"/>
    <property type="match status" value="1"/>
</dbReference>
<dbReference type="Gene3D" id="3.40.50.12780">
    <property type="entry name" value="N-terminal domain of ligase-like"/>
    <property type="match status" value="1"/>
</dbReference>
<name>A0A9P6CYR2_9AGAR</name>
<dbReference type="Proteomes" id="UP000807469">
    <property type="component" value="Unassembled WGS sequence"/>
</dbReference>
<evidence type="ECO:0000313" key="7">
    <source>
        <dbReference type="Proteomes" id="UP000807469"/>
    </source>
</evidence>
<dbReference type="InterPro" id="IPR036736">
    <property type="entry name" value="ACP-like_sf"/>
</dbReference>
<dbReference type="AlphaFoldDB" id="A0A9P6CYR2"/>
<dbReference type="InterPro" id="IPR042099">
    <property type="entry name" value="ANL_N_sf"/>
</dbReference>
<dbReference type="Gene3D" id="3.40.50.720">
    <property type="entry name" value="NAD(P)-binding Rossmann-like Domain"/>
    <property type="match status" value="1"/>
</dbReference>
<dbReference type="InterPro" id="IPR013120">
    <property type="entry name" value="FAR_NAD-bd"/>
</dbReference>
<accession>A0A9P6CYR2</accession>